<dbReference type="InterPro" id="IPR050171">
    <property type="entry name" value="MFS_Transporters"/>
</dbReference>
<keyword evidence="2" id="KW-0813">Transport</keyword>
<evidence type="ECO:0000256" key="6">
    <source>
        <dbReference type="ARBA" id="ARBA00023136"/>
    </source>
</evidence>
<keyword evidence="11" id="KW-1185">Reference proteome</keyword>
<proteinExistence type="predicted"/>
<feature type="transmembrane region" description="Helical" evidence="8">
    <location>
        <begin position="311"/>
        <end position="329"/>
    </location>
</feature>
<keyword evidence="5 8" id="KW-1133">Transmembrane helix</keyword>
<dbReference type="OrthoDB" id="5242249at2"/>
<dbReference type="RefSeq" id="WP_121371584.1">
    <property type="nucleotide sequence ID" value="NZ_RBKS01000001.1"/>
</dbReference>
<dbReference type="Gene3D" id="1.20.1250.20">
    <property type="entry name" value="MFS general substrate transporter like domains"/>
    <property type="match status" value="1"/>
</dbReference>
<sequence length="428" mass="44656">MSVDTGSVTLPRRAQGSQDQRPAPARRSLPRWALVWGAVFVSSWGGNQFSPLLLMYENREHYTSLLVNAFLGVYVLGLAPALLVAGSLSDRHGRKRVTLVGLGTAIVGSGLLAFGPLGPEFLLIGRLFSGATVGIAMAVGNSWIKELSQAPFDPRADRAAGARRASLSFTLGSGVGALVAGLIAQWGPAPEVLPFLIHIAVAVPFFFVVARVPESRSEPALAQARAAGPWWRQLRIPAASHRRFVRVVMVSCPWIFAGAAIAYGYLPTLLRASTGSWGLVFATTATVVALGVSSAFQPFARRVHSATSARGLSVMVLVIAAGIGLVIVSDVEQSIWVGLAANAVIGFGMGIGLVSGLLEVQRIAGPDGLAGLTGLFYAVAYAGFLAPAVIAAVASLVPVTAILGVVVALALVSWVLVMVSFRKHLPVA</sequence>
<evidence type="ECO:0000313" key="11">
    <source>
        <dbReference type="Proteomes" id="UP000280008"/>
    </source>
</evidence>
<protein>
    <submittedName>
        <fullName evidence="10">Putative MFS family arabinose efflux permease</fullName>
    </submittedName>
</protein>
<evidence type="ECO:0000259" key="9">
    <source>
        <dbReference type="PROSITE" id="PS50850"/>
    </source>
</evidence>
<comment type="caution">
    <text evidence="10">The sequence shown here is derived from an EMBL/GenBank/DDBJ whole genome shotgun (WGS) entry which is preliminary data.</text>
</comment>
<evidence type="ECO:0000256" key="3">
    <source>
        <dbReference type="ARBA" id="ARBA00022475"/>
    </source>
</evidence>
<dbReference type="SUPFAM" id="SSF103473">
    <property type="entry name" value="MFS general substrate transporter"/>
    <property type="match status" value="1"/>
</dbReference>
<feature type="transmembrane region" description="Helical" evidence="8">
    <location>
        <begin position="399"/>
        <end position="421"/>
    </location>
</feature>
<feature type="transmembrane region" description="Helical" evidence="8">
    <location>
        <begin position="277"/>
        <end position="299"/>
    </location>
</feature>
<feature type="transmembrane region" description="Helical" evidence="8">
    <location>
        <begin position="65"/>
        <end position="85"/>
    </location>
</feature>
<evidence type="ECO:0000256" key="5">
    <source>
        <dbReference type="ARBA" id="ARBA00022989"/>
    </source>
</evidence>
<evidence type="ECO:0000256" key="2">
    <source>
        <dbReference type="ARBA" id="ARBA00022448"/>
    </source>
</evidence>
<keyword evidence="6 8" id="KW-0472">Membrane</keyword>
<feature type="transmembrane region" description="Helical" evidence="8">
    <location>
        <begin position="123"/>
        <end position="144"/>
    </location>
</feature>
<accession>A0A495IN66</accession>
<evidence type="ECO:0000256" key="8">
    <source>
        <dbReference type="SAM" id="Phobius"/>
    </source>
</evidence>
<feature type="domain" description="Major facilitator superfamily (MFS) profile" evidence="9">
    <location>
        <begin position="1"/>
        <end position="422"/>
    </location>
</feature>
<evidence type="ECO:0000256" key="1">
    <source>
        <dbReference type="ARBA" id="ARBA00004651"/>
    </source>
</evidence>
<dbReference type="GO" id="GO:0022857">
    <property type="term" value="F:transmembrane transporter activity"/>
    <property type="evidence" value="ECO:0007669"/>
    <property type="project" value="InterPro"/>
</dbReference>
<feature type="transmembrane region" description="Helical" evidence="8">
    <location>
        <begin position="165"/>
        <end position="186"/>
    </location>
</feature>
<feature type="transmembrane region" description="Helical" evidence="8">
    <location>
        <begin position="192"/>
        <end position="210"/>
    </location>
</feature>
<feature type="region of interest" description="Disordered" evidence="7">
    <location>
        <begin position="1"/>
        <end position="24"/>
    </location>
</feature>
<keyword evidence="4 8" id="KW-0812">Transmembrane</keyword>
<dbReference type="EMBL" id="RBKS01000001">
    <property type="protein sequence ID" value="RKR76631.1"/>
    <property type="molecule type" value="Genomic_DNA"/>
</dbReference>
<organism evidence="10 11">
    <name type="scientific">Frondihabitans australicus</name>
    <dbReference type="NCBI Taxonomy" id="386892"/>
    <lineage>
        <taxon>Bacteria</taxon>
        <taxon>Bacillati</taxon>
        <taxon>Actinomycetota</taxon>
        <taxon>Actinomycetes</taxon>
        <taxon>Micrococcales</taxon>
        <taxon>Microbacteriaceae</taxon>
        <taxon>Frondihabitans</taxon>
    </lineage>
</organism>
<feature type="transmembrane region" description="Helical" evidence="8">
    <location>
        <begin position="370"/>
        <end position="393"/>
    </location>
</feature>
<feature type="transmembrane region" description="Helical" evidence="8">
    <location>
        <begin position="97"/>
        <end position="117"/>
    </location>
</feature>
<reference evidence="10 11" key="1">
    <citation type="submission" date="2018-10" db="EMBL/GenBank/DDBJ databases">
        <title>Sequencing the genomes of 1000 actinobacteria strains.</title>
        <authorList>
            <person name="Klenk H.-P."/>
        </authorList>
    </citation>
    <scope>NUCLEOTIDE SEQUENCE [LARGE SCALE GENOMIC DNA]</scope>
    <source>
        <strain evidence="10 11">DSM 17894</strain>
    </source>
</reference>
<comment type="subcellular location">
    <subcellularLocation>
        <location evidence="1">Cell membrane</location>
        <topology evidence="1">Multi-pass membrane protein</topology>
    </subcellularLocation>
</comment>
<evidence type="ECO:0000256" key="7">
    <source>
        <dbReference type="SAM" id="MobiDB-lite"/>
    </source>
</evidence>
<evidence type="ECO:0000256" key="4">
    <source>
        <dbReference type="ARBA" id="ARBA00022692"/>
    </source>
</evidence>
<feature type="transmembrane region" description="Helical" evidence="8">
    <location>
        <begin position="29"/>
        <end position="45"/>
    </location>
</feature>
<evidence type="ECO:0000313" key="10">
    <source>
        <dbReference type="EMBL" id="RKR76631.1"/>
    </source>
</evidence>
<dbReference type="AlphaFoldDB" id="A0A495IN66"/>
<dbReference type="InterPro" id="IPR036259">
    <property type="entry name" value="MFS_trans_sf"/>
</dbReference>
<feature type="transmembrane region" description="Helical" evidence="8">
    <location>
        <begin position="335"/>
        <end position="358"/>
    </location>
</feature>
<name>A0A495IN66_9MICO</name>
<dbReference type="Proteomes" id="UP000280008">
    <property type="component" value="Unassembled WGS sequence"/>
</dbReference>
<feature type="transmembrane region" description="Helical" evidence="8">
    <location>
        <begin position="244"/>
        <end position="265"/>
    </location>
</feature>
<dbReference type="InterPro" id="IPR011701">
    <property type="entry name" value="MFS"/>
</dbReference>
<dbReference type="PANTHER" id="PTHR23517">
    <property type="entry name" value="RESISTANCE PROTEIN MDTM, PUTATIVE-RELATED-RELATED"/>
    <property type="match status" value="1"/>
</dbReference>
<dbReference type="PROSITE" id="PS50850">
    <property type="entry name" value="MFS"/>
    <property type="match status" value="1"/>
</dbReference>
<keyword evidence="3" id="KW-1003">Cell membrane</keyword>
<dbReference type="InterPro" id="IPR020846">
    <property type="entry name" value="MFS_dom"/>
</dbReference>
<gene>
    <name evidence="10" type="ORF">C8E83_3808</name>
</gene>
<dbReference type="GO" id="GO:0005886">
    <property type="term" value="C:plasma membrane"/>
    <property type="evidence" value="ECO:0007669"/>
    <property type="project" value="UniProtKB-SubCell"/>
</dbReference>
<dbReference type="Pfam" id="PF07690">
    <property type="entry name" value="MFS_1"/>
    <property type="match status" value="1"/>
</dbReference>